<name>A0A0G3EAR2_9BACT</name>
<dbReference type="EC" id="2.1.1.193" evidence="10"/>
<evidence type="ECO:0000256" key="9">
    <source>
        <dbReference type="ARBA" id="ARBA00047944"/>
    </source>
</evidence>
<organism evidence="12 13">
    <name type="scientific">Kiritimatiella glycovorans</name>
    <dbReference type="NCBI Taxonomy" id="1307763"/>
    <lineage>
        <taxon>Bacteria</taxon>
        <taxon>Pseudomonadati</taxon>
        <taxon>Kiritimatiellota</taxon>
        <taxon>Kiritimatiellia</taxon>
        <taxon>Kiritimatiellales</taxon>
        <taxon>Kiritimatiellaceae</taxon>
        <taxon>Kiritimatiella</taxon>
    </lineage>
</organism>
<dbReference type="GO" id="GO:0070475">
    <property type="term" value="P:rRNA base methylation"/>
    <property type="evidence" value="ECO:0007669"/>
    <property type="project" value="TreeGrafter"/>
</dbReference>
<evidence type="ECO:0000256" key="4">
    <source>
        <dbReference type="ARBA" id="ARBA00022552"/>
    </source>
</evidence>
<protein>
    <recommendedName>
        <fullName evidence="10">Ribosomal RNA small subunit methyltransferase E</fullName>
        <ecNumber evidence="10">2.1.1.193</ecNumber>
    </recommendedName>
</protein>
<keyword evidence="13" id="KW-1185">Reference proteome</keyword>
<accession>A0A0G3EAR2</accession>
<evidence type="ECO:0000259" key="11">
    <source>
        <dbReference type="Pfam" id="PF04452"/>
    </source>
</evidence>
<gene>
    <name evidence="12" type="primary">rsmE_1</name>
    <name evidence="12" type="ORF">L21SP4_00055</name>
</gene>
<dbReference type="Proteomes" id="UP000035268">
    <property type="component" value="Chromosome"/>
</dbReference>
<evidence type="ECO:0000256" key="10">
    <source>
        <dbReference type="PIRNR" id="PIRNR015601"/>
    </source>
</evidence>
<evidence type="ECO:0000313" key="12">
    <source>
        <dbReference type="EMBL" id="AKJ63343.1"/>
    </source>
</evidence>
<keyword evidence="5 10" id="KW-0489">Methyltransferase</keyword>
<keyword evidence="6 10" id="KW-0808">Transferase</keyword>
<dbReference type="RefSeq" id="WP_052880786.1">
    <property type="nucleotide sequence ID" value="NZ_CP010904.1"/>
</dbReference>
<keyword evidence="4 10" id="KW-0698">rRNA processing</keyword>
<dbReference type="PANTHER" id="PTHR30027:SF3">
    <property type="entry name" value="16S RRNA (URACIL(1498)-N(3))-METHYLTRANSFERASE"/>
    <property type="match status" value="1"/>
</dbReference>
<evidence type="ECO:0000256" key="7">
    <source>
        <dbReference type="ARBA" id="ARBA00022691"/>
    </source>
</evidence>
<proteinExistence type="inferred from homology"/>
<evidence type="ECO:0000313" key="13">
    <source>
        <dbReference type="Proteomes" id="UP000035268"/>
    </source>
</evidence>
<dbReference type="STRING" id="1307763.L21SP4_00055"/>
<dbReference type="GO" id="GO:0070042">
    <property type="term" value="F:rRNA (uridine-N3-)-methyltransferase activity"/>
    <property type="evidence" value="ECO:0007669"/>
    <property type="project" value="TreeGrafter"/>
</dbReference>
<reference evidence="12 13" key="2">
    <citation type="journal article" date="2016" name="ISME J.">
        <title>Characterization of the first cultured representative of Verrucomicrobia subdivision 5 indicates the proposal of a novel phylum.</title>
        <authorList>
            <person name="Spring S."/>
            <person name="Bunk B."/>
            <person name="Sproer C."/>
            <person name="Schumann P."/>
            <person name="Rohde M."/>
            <person name="Tindall B.J."/>
            <person name="Klenk H.P."/>
        </authorList>
    </citation>
    <scope>NUCLEOTIDE SEQUENCE [LARGE SCALE GENOMIC DNA]</scope>
    <source>
        <strain evidence="12 13">L21-Fru-AB</strain>
    </source>
</reference>
<dbReference type="GO" id="GO:0005737">
    <property type="term" value="C:cytoplasm"/>
    <property type="evidence" value="ECO:0007669"/>
    <property type="project" value="UniProtKB-SubCell"/>
</dbReference>
<evidence type="ECO:0000256" key="2">
    <source>
        <dbReference type="ARBA" id="ARBA00005528"/>
    </source>
</evidence>
<dbReference type="InterPro" id="IPR029028">
    <property type="entry name" value="Alpha/beta_knot_MTases"/>
</dbReference>
<evidence type="ECO:0000256" key="3">
    <source>
        <dbReference type="ARBA" id="ARBA00022490"/>
    </source>
</evidence>
<dbReference type="Gene3D" id="3.40.1280.10">
    <property type="match status" value="1"/>
</dbReference>
<comment type="subcellular location">
    <subcellularLocation>
        <location evidence="1 10">Cytoplasm</location>
    </subcellularLocation>
</comment>
<dbReference type="NCBIfam" id="TIGR00046">
    <property type="entry name" value="RsmE family RNA methyltransferase"/>
    <property type="match status" value="1"/>
</dbReference>
<dbReference type="PIRSF" id="PIRSF015601">
    <property type="entry name" value="MTase_slr0722"/>
    <property type="match status" value="1"/>
</dbReference>
<dbReference type="InterPro" id="IPR006700">
    <property type="entry name" value="RsmE"/>
</dbReference>
<keyword evidence="7 10" id="KW-0949">S-adenosyl-L-methionine</keyword>
<dbReference type="KEGG" id="vbl:L21SP4_00055"/>
<dbReference type="EMBL" id="CP010904">
    <property type="protein sequence ID" value="AKJ63343.1"/>
    <property type="molecule type" value="Genomic_DNA"/>
</dbReference>
<evidence type="ECO:0000256" key="1">
    <source>
        <dbReference type="ARBA" id="ARBA00004496"/>
    </source>
</evidence>
<dbReference type="AlphaFoldDB" id="A0A0G3EAR2"/>
<dbReference type="PANTHER" id="PTHR30027">
    <property type="entry name" value="RIBOSOMAL RNA SMALL SUBUNIT METHYLTRANSFERASE E"/>
    <property type="match status" value="1"/>
</dbReference>
<dbReference type="Pfam" id="PF04452">
    <property type="entry name" value="Methyltrans_RNA"/>
    <property type="match status" value="1"/>
</dbReference>
<keyword evidence="3 10" id="KW-0963">Cytoplasm</keyword>
<comment type="catalytic activity">
    <reaction evidence="9 10">
        <text>uridine(1498) in 16S rRNA + S-adenosyl-L-methionine = N(3)-methyluridine(1498) in 16S rRNA + S-adenosyl-L-homocysteine + H(+)</text>
        <dbReference type="Rhea" id="RHEA:42920"/>
        <dbReference type="Rhea" id="RHEA-COMP:10283"/>
        <dbReference type="Rhea" id="RHEA-COMP:10284"/>
        <dbReference type="ChEBI" id="CHEBI:15378"/>
        <dbReference type="ChEBI" id="CHEBI:57856"/>
        <dbReference type="ChEBI" id="CHEBI:59789"/>
        <dbReference type="ChEBI" id="CHEBI:65315"/>
        <dbReference type="ChEBI" id="CHEBI:74502"/>
        <dbReference type="EC" id="2.1.1.193"/>
    </reaction>
</comment>
<reference evidence="13" key="1">
    <citation type="submission" date="2015-02" db="EMBL/GenBank/DDBJ databases">
        <title>Description and complete genome sequence of the first cultured representative of the subdivision 5 of the Verrucomicrobia phylum.</title>
        <authorList>
            <person name="Spring S."/>
            <person name="Bunk B."/>
            <person name="Sproer C."/>
            <person name="Klenk H.-P."/>
        </authorList>
    </citation>
    <scope>NUCLEOTIDE SEQUENCE [LARGE SCALE GENOMIC DNA]</scope>
    <source>
        <strain evidence="13">L21-Fru-AB</strain>
    </source>
</reference>
<dbReference type="SUPFAM" id="SSF75217">
    <property type="entry name" value="alpha/beta knot"/>
    <property type="match status" value="1"/>
</dbReference>
<evidence type="ECO:0000256" key="6">
    <source>
        <dbReference type="ARBA" id="ARBA00022679"/>
    </source>
</evidence>
<comment type="similarity">
    <text evidence="2 10">Belongs to the RNA methyltransferase RsmE family.</text>
</comment>
<evidence type="ECO:0000256" key="8">
    <source>
        <dbReference type="ARBA" id="ARBA00025699"/>
    </source>
</evidence>
<dbReference type="InterPro" id="IPR029026">
    <property type="entry name" value="tRNA_m1G_MTases_N"/>
</dbReference>
<dbReference type="CDD" id="cd18084">
    <property type="entry name" value="RsmE-like"/>
    <property type="match status" value="1"/>
</dbReference>
<comment type="function">
    <text evidence="8 10">Specifically methylates the N3 position of the uracil ring of uridine 1498 (m3U1498) in 16S rRNA. Acts on the fully assembled 30S ribosomal subunit.</text>
</comment>
<feature type="domain" description="Ribosomal RNA small subunit methyltransferase E methyltransferase" evidence="11">
    <location>
        <begin position="75"/>
        <end position="241"/>
    </location>
</feature>
<dbReference type="InterPro" id="IPR046886">
    <property type="entry name" value="RsmE_MTase_dom"/>
</dbReference>
<evidence type="ECO:0000256" key="5">
    <source>
        <dbReference type="ARBA" id="ARBA00022603"/>
    </source>
</evidence>
<dbReference type="OrthoDB" id="9815641at2"/>
<sequence length="248" mass="27373">MNLILIEPGEIDPEGRAQLKDARAVHIRKVLGARAGQRLRIGLIDGPRGIGTVERAEESGVVLSCSVEIARPPRPPVDLLLALPRPKILKRLLAQLAAVGVGRIMLTNAEKVERYYFDSHVLDAAFIRARLVEGLQQAGDTRVPDVFIRRELKPFLEDELDALEPESVRLLAHPRAGRPPEDALRAADPRGERRVLAALGPEGGWTDYELDMIGQHSFIPVTMGPRTLRSDTAAIALHARIRGRMREA</sequence>